<dbReference type="Pfam" id="PF00005">
    <property type="entry name" value="ABC_tran"/>
    <property type="match status" value="1"/>
</dbReference>
<organism evidence="6 7">
    <name type="scientific">Caproicibacter fermentans</name>
    <dbReference type="NCBI Taxonomy" id="2576756"/>
    <lineage>
        <taxon>Bacteria</taxon>
        <taxon>Bacillati</taxon>
        <taxon>Bacillota</taxon>
        <taxon>Clostridia</taxon>
        <taxon>Eubacteriales</taxon>
        <taxon>Acutalibacteraceae</taxon>
        <taxon>Caproicibacter</taxon>
    </lineage>
</organism>
<evidence type="ECO:0000313" key="7">
    <source>
        <dbReference type="Proteomes" id="UP000469440"/>
    </source>
</evidence>
<sequence>MIEVKNLTKRYGENIALNNISFTVGENTIIGFLGPNGAGKSTTMNIITGYLSASSGSVKVGGFDTLDQPNEAKRMIGYLPELPPLYMDMTVKEYLNFVYELKKVTLPREKHLREICALVKILDVSRRLIGNLSKGYRQRVGLAQALVGNPPVLILDEPTVGLDPKQIIEVRNLIKGLGKNHTVILSSHILPEIQAVADRILVVNRGSLVADGTPFELEHSMSAEHHLSVRMEGAAEEVEKALRGMRFVQGVQNFGEKEPGVWEYEISVAEGEDLRRALFSLASKRNWPVLSMTSSDLSLEDVFLRLTGSAYLQDNLTKGGDAQ</sequence>
<dbReference type="Gene3D" id="3.40.50.300">
    <property type="entry name" value="P-loop containing nucleotide triphosphate hydrolases"/>
    <property type="match status" value="1"/>
</dbReference>
<keyword evidence="6" id="KW-0378">Hydrolase</keyword>
<dbReference type="PANTHER" id="PTHR43335:SF4">
    <property type="entry name" value="ABC TRANSPORTER, ATP-BINDING PROTEIN"/>
    <property type="match status" value="1"/>
</dbReference>
<protein>
    <submittedName>
        <fullName evidence="6">Putative ABC transporter ATP-binding protein YxlF</fullName>
        <ecNumber evidence="6">3.6.3.-</ecNumber>
    </submittedName>
</protein>
<dbReference type="InterPro" id="IPR003439">
    <property type="entry name" value="ABC_transporter-like_ATP-bd"/>
</dbReference>
<evidence type="ECO:0000313" key="6">
    <source>
        <dbReference type="EMBL" id="MVB10904.1"/>
    </source>
</evidence>
<evidence type="ECO:0000256" key="1">
    <source>
        <dbReference type="ARBA" id="ARBA00005417"/>
    </source>
</evidence>
<dbReference type="Proteomes" id="UP000469440">
    <property type="component" value="Unassembled WGS sequence"/>
</dbReference>
<evidence type="ECO:0000256" key="4">
    <source>
        <dbReference type="ARBA" id="ARBA00022840"/>
    </source>
</evidence>
<reference evidence="6 7" key="1">
    <citation type="submission" date="2019-09" db="EMBL/GenBank/DDBJ databases">
        <title>Genome sequence of Clostridium sp. EA1.</title>
        <authorList>
            <person name="Poehlein A."/>
            <person name="Bengelsdorf F.R."/>
            <person name="Daniel R."/>
        </authorList>
    </citation>
    <scope>NUCLEOTIDE SEQUENCE [LARGE SCALE GENOMIC DNA]</scope>
    <source>
        <strain evidence="6 7">EA1</strain>
    </source>
</reference>
<dbReference type="CDD" id="cd03230">
    <property type="entry name" value="ABC_DR_subfamily_A"/>
    <property type="match status" value="1"/>
</dbReference>
<evidence type="ECO:0000256" key="2">
    <source>
        <dbReference type="ARBA" id="ARBA00022448"/>
    </source>
</evidence>
<dbReference type="PROSITE" id="PS50893">
    <property type="entry name" value="ABC_TRANSPORTER_2"/>
    <property type="match status" value="1"/>
</dbReference>
<dbReference type="InterPro" id="IPR027417">
    <property type="entry name" value="P-loop_NTPase"/>
</dbReference>
<dbReference type="SUPFAM" id="SSF52540">
    <property type="entry name" value="P-loop containing nucleoside triphosphate hydrolases"/>
    <property type="match status" value="1"/>
</dbReference>
<dbReference type="EC" id="3.6.3.-" evidence="6"/>
<dbReference type="EMBL" id="VWXL01000052">
    <property type="protein sequence ID" value="MVB10904.1"/>
    <property type="molecule type" value="Genomic_DNA"/>
</dbReference>
<keyword evidence="3" id="KW-0547">Nucleotide-binding</keyword>
<name>A0A6N8HYH5_9FIRM</name>
<proteinExistence type="inferred from homology"/>
<dbReference type="PANTHER" id="PTHR43335">
    <property type="entry name" value="ABC TRANSPORTER, ATP-BINDING PROTEIN"/>
    <property type="match status" value="1"/>
</dbReference>
<comment type="similarity">
    <text evidence="1">Belongs to the ABC transporter superfamily.</text>
</comment>
<evidence type="ECO:0000259" key="5">
    <source>
        <dbReference type="PROSITE" id="PS50893"/>
    </source>
</evidence>
<dbReference type="GO" id="GO:0016887">
    <property type="term" value="F:ATP hydrolysis activity"/>
    <property type="evidence" value="ECO:0007669"/>
    <property type="project" value="InterPro"/>
</dbReference>
<dbReference type="OrthoDB" id="9775135at2"/>
<keyword evidence="4 6" id="KW-0067">ATP-binding</keyword>
<feature type="domain" description="ABC transporter" evidence="5">
    <location>
        <begin position="2"/>
        <end position="230"/>
    </location>
</feature>
<dbReference type="GO" id="GO:0005524">
    <property type="term" value="F:ATP binding"/>
    <property type="evidence" value="ECO:0007669"/>
    <property type="project" value="UniProtKB-KW"/>
</dbReference>
<dbReference type="InterPro" id="IPR003593">
    <property type="entry name" value="AAA+_ATPase"/>
</dbReference>
<evidence type="ECO:0000256" key="3">
    <source>
        <dbReference type="ARBA" id="ARBA00022741"/>
    </source>
</evidence>
<dbReference type="RefSeq" id="WP_156990309.1">
    <property type="nucleotide sequence ID" value="NZ_VWXL01000052.1"/>
</dbReference>
<keyword evidence="2" id="KW-0813">Transport</keyword>
<keyword evidence="7" id="KW-1185">Reference proteome</keyword>
<comment type="caution">
    <text evidence="6">The sequence shown here is derived from an EMBL/GenBank/DDBJ whole genome shotgun (WGS) entry which is preliminary data.</text>
</comment>
<dbReference type="AlphaFoldDB" id="A0A6N8HYH5"/>
<dbReference type="SMART" id="SM00382">
    <property type="entry name" value="AAA"/>
    <property type="match status" value="1"/>
</dbReference>
<accession>A0A6N8HYH5</accession>
<gene>
    <name evidence="6" type="primary">yxlF_2</name>
    <name evidence="6" type="ORF">CAFE_16050</name>
</gene>